<feature type="domain" description="HTH hxlR-type" evidence="4">
    <location>
        <begin position="11"/>
        <end position="110"/>
    </location>
</feature>
<dbReference type="Gene3D" id="1.10.10.10">
    <property type="entry name" value="Winged helix-like DNA-binding domain superfamily/Winged helix DNA-binding domain"/>
    <property type="match status" value="1"/>
</dbReference>
<keyword evidence="2" id="KW-0238">DNA-binding</keyword>
<dbReference type="PANTHER" id="PTHR33204:SF18">
    <property type="entry name" value="TRANSCRIPTIONAL REGULATORY PROTEIN"/>
    <property type="match status" value="1"/>
</dbReference>
<evidence type="ECO:0000313" key="5">
    <source>
        <dbReference type="EMBL" id="MFC5000575.1"/>
    </source>
</evidence>
<keyword evidence="1" id="KW-0805">Transcription regulation</keyword>
<dbReference type="InterPro" id="IPR036390">
    <property type="entry name" value="WH_DNA-bd_sf"/>
</dbReference>
<name>A0ABV9VYD9_9ACTN</name>
<accession>A0ABV9VYD9</accession>
<comment type="caution">
    <text evidence="5">The sequence shown here is derived from an EMBL/GenBank/DDBJ whole genome shotgun (WGS) entry which is preliminary data.</text>
</comment>
<evidence type="ECO:0000256" key="3">
    <source>
        <dbReference type="ARBA" id="ARBA00023163"/>
    </source>
</evidence>
<keyword evidence="3" id="KW-0804">Transcription</keyword>
<dbReference type="PANTHER" id="PTHR33204">
    <property type="entry name" value="TRANSCRIPTIONAL REGULATOR, MARR FAMILY"/>
    <property type="match status" value="1"/>
</dbReference>
<dbReference type="InterPro" id="IPR036388">
    <property type="entry name" value="WH-like_DNA-bd_sf"/>
</dbReference>
<dbReference type="EMBL" id="JBHSIU010000027">
    <property type="protein sequence ID" value="MFC5000575.1"/>
    <property type="molecule type" value="Genomic_DNA"/>
</dbReference>
<dbReference type="Pfam" id="PF01638">
    <property type="entry name" value="HxlR"/>
    <property type="match status" value="1"/>
</dbReference>
<reference evidence="6" key="1">
    <citation type="journal article" date="2019" name="Int. J. Syst. Evol. Microbiol.">
        <title>The Global Catalogue of Microorganisms (GCM) 10K type strain sequencing project: providing services to taxonomists for standard genome sequencing and annotation.</title>
        <authorList>
            <consortium name="The Broad Institute Genomics Platform"/>
            <consortium name="The Broad Institute Genome Sequencing Center for Infectious Disease"/>
            <person name="Wu L."/>
            <person name="Ma J."/>
        </authorList>
    </citation>
    <scope>NUCLEOTIDE SEQUENCE [LARGE SCALE GENOMIC DNA]</scope>
    <source>
        <strain evidence="6">CGMCC 4.7152</strain>
    </source>
</reference>
<evidence type="ECO:0000259" key="4">
    <source>
        <dbReference type="PROSITE" id="PS51118"/>
    </source>
</evidence>
<evidence type="ECO:0000313" key="6">
    <source>
        <dbReference type="Proteomes" id="UP001595912"/>
    </source>
</evidence>
<protein>
    <submittedName>
        <fullName evidence="5">Winged helix-turn-helix transcriptional regulator</fullName>
    </submittedName>
</protein>
<sequence length="160" mass="17633">MEWASVDLGNCPIVRALDVVGRRWTLIVLREAFNGVRRFEDIQQHLGVSSSILSGRLKDMVDDGLLRRVPYREDGTRERSEYHPTEKAWDLYPVIVGLMQWGDRYLGDSAGPPVQLIDRTSGRPVVAALVPQGTPSCAPSDLEVAPGGSLRTVPGAVRAR</sequence>
<gene>
    <name evidence="5" type="ORF">ACFPIJ_22405</name>
</gene>
<evidence type="ECO:0000256" key="1">
    <source>
        <dbReference type="ARBA" id="ARBA00023015"/>
    </source>
</evidence>
<proteinExistence type="predicted"/>
<organism evidence="5 6">
    <name type="scientific">Dactylosporangium cerinum</name>
    <dbReference type="NCBI Taxonomy" id="1434730"/>
    <lineage>
        <taxon>Bacteria</taxon>
        <taxon>Bacillati</taxon>
        <taxon>Actinomycetota</taxon>
        <taxon>Actinomycetes</taxon>
        <taxon>Micromonosporales</taxon>
        <taxon>Micromonosporaceae</taxon>
        <taxon>Dactylosporangium</taxon>
    </lineage>
</organism>
<dbReference type="SUPFAM" id="SSF46785">
    <property type="entry name" value="Winged helix' DNA-binding domain"/>
    <property type="match status" value="1"/>
</dbReference>
<dbReference type="PROSITE" id="PS51118">
    <property type="entry name" value="HTH_HXLR"/>
    <property type="match status" value="1"/>
</dbReference>
<dbReference type="Proteomes" id="UP001595912">
    <property type="component" value="Unassembled WGS sequence"/>
</dbReference>
<dbReference type="RefSeq" id="WP_380117127.1">
    <property type="nucleotide sequence ID" value="NZ_JBHSIU010000027.1"/>
</dbReference>
<keyword evidence="6" id="KW-1185">Reference proteome</keyword>
<dbReference type="InterPro" id="IPR002577">
    <property type="entry name" value="HTH_HxlR"/>
</dbReference>
<evidence type="ECO:0000256" key="2">
    <source>
        <dbReference type="ARBA" id="ARBA00023125"/>
    </source>
</evidence>